<evidence type="ECO:0000313" key="3">
    <source>
        <dbReference type="EMBL" id="MDR7087369.1"/>
    </source>
</evidence>
<dbReference type="PANTHER" id="PTHR37981:SF1">
    <property type="entry name" value="SGNH HYDROLASE-TYPE ESTERASE DOMAIN-CONTAINING PROTEIN"/>
    <property type="match status" value="1"/>
</dbReference>
<dbReference type="InterPro" id="IPR036514">
    <property type="entry name" value="SGNH_hydro_sf"/>
</dbReference>
<dbReference type="PANTHER" id="PTHR37981">
    <property type="entry name" value="LIPASE 2"/>
    <property type="match status" value="1"/>
</dbReference>
<accession>A0ABU1UQB3</accession>
<organism evidence="3 4">
    <name type="scientific">Aeromicrobium panaciterrae</name>
    <dbReference type="NCBI Taxonomy" id="363861"/>
    <lineage>
        <taxon>Bacteria</taxon>
        <taxon>Bacillati</taxon>
        <taxon>Actinomycetota</taxon>
        <taxon>Actinomycetes</taxon>
        <taxon>Propionibacteriales</taxon>
        <taxon>Nocardioidaceae</taxon>
        <taxon>Aeromicrobium</taxon>
    </lineage>
</organism>
<feature type="signal peptide" evidence="1">
    <location>
        <begin position="1"/>
        <end position="21"/>
    </location>
</feature>
<evidence type="ECO:0000256" key="1">
    <source>
        <dbReference type="SAM" id="SignalP"/>
    </source>
</evidence>
<dbReference type="SUPFAM" id="SSF52266">
    <property type="entry name" value="SGNH hydrolase"/>
    <property type="match status" value="1"/>
</dbReference>
<comment type="caution">
    <text evidence="3">The sequence shown here is derived from an EMBL/GenBank/DDBJ whole genome shotgun (WGS) entry which is preliminary data.</text>
</comment>
<reference evidence="3 4" key="1">
    <citation type="submission" date="2023-07" db="EMBL/GenBank/DDBJ databases">
        <title>Sorghum-associated microbial communities from plants grown in Nebraska, USA.</title>
        <authorList>
            <person name="Schachtman D."/>
        </authorList>
    </citation>
    <scope>NUCLEOTIDE SEQUENCE [LARGE SCALE GENOMIC DNA]</scope>
    <source>
        <strain evidence="3 4">BE248</strain>
    </source>
</reference>
<dbReference type="CDD" id="cd01823">
    <property type="entry name" value="SEST_like"/>
    <property type="match status" value="1"/>
</dbReference>
<dbReference type="Pfam" id="PF13472">
    <property type="entry name" value="Lipase_GDSL_2"/>
    <property type="match status" value="1"/>
</dbReference>
<evidence type="ECO:0000313" key="4">
    <source>
        <dbReference type="Proteomes" id="UP001257739"/>
    </source>
</evidence>
<dbReference type="RefSeq" id="WP_309970874.1">
    <property type="nucleotide sequence ID" value="NZ_JAVDWH010000001.1"/>
</dbReference>
<gene>
    <name evidence="3" type="ORF">J2X11_002208</name>
</gene>
<dbReference type="InterPro" id="IPR013830">
    <property type="entry name" value="SGNH_hydro"/>
</dbReference>
<keyword evidence="4" id="KW-1185">Reference proteome</keyword>
<proteinExistence type="predicted"/>
<dbReference type="PROSITE" id="PS51257">
    <property type="entry name" value="PROKAR_LIPOPROTEIN"/>
    <property type="match status" value="1"/>
</dbReference>
<name>A0ABU1UQB3_9ACTN</name>
<evidence type="ECO:0000259" key="2">
    <source>
        <dbReference type="Pfam" id="PF13472"/>
    </source>
</evidence>
<dbReference type="Proteomes" id="UP001257739">
    <property type="component" value="Unassembled WGS sequence"/>
</dbReference>
<protein>
    <submittedName>
        <fullName evidence="3">Lysophospholipase L1-like esterase</fullName>
    </submittedName>
</protein>
<dbReference type="InterPro" id="IPR037460">
    <property type="entry name" value="SEST-like"/>
</dbReference>
<keyword evidence="1" id="KW-0732">Signal</keyword>
<feature type="domain" description="SGNH hydrolase-type esterase" evidence="2">
    <location>
        <begin position="41"/>
        <end position="276"/>
    </location>
</feature>
<dbReference type="EMBL" id="JAVDWH010000001">
    <property type="protein sequence ID" value="MDR7087369.1"/>
    <property type="molecule type" value="Genomic_DNA"/>
</dbReference>
<dbReference type="Gene3D" id="3.40.50.1110">
    <property type="entry name" value="SGNH hydrolase"/>
    <property type="match status" value="1"/>
</dbReference>
<sequence>MARRLLLMLAMAGLVATAACASNEPTPRVDKPHGAFRTYVAIGDSSTAGPGIHPVDRSSGACSRAKKNYPALLAKALKIPSVRDVSCSGALTKDITEARPIVSEVPGAMLDAVTADTELVTVSIGGNDGGASSGIVVSCLFYEYDAAKCAKFLDTKLDKILKKTVKRLASALESIKTKAPNARVILIGYLPVMPEDGGCVMPDLDPARIAPTRSGLMAINQAFKKAADSADVDFISLVDRGADHISCDGDKAWVTGMEGEPGNGALLHPNKRGMRAVANILAAYLEK</sequence>
<feature type="chain" id="PRO_5046078533" evidence="1">
    <location>
        <begin position="22"/>
        <end position="287"/>
    </location>
</feature>